<dbReference type="Pfam" id="PF10081">
    <property type="entry name" value="Abhydrolase_9"/>
    <property type="match status" value="1"/>
</dbReference>
<evidence type="ECO:0000313" key="4">
    <source>
        <dbReference type="Proteomes" id="UP000224915"/>
    </source>
</evidence>
<dbReference type="AlphaFoldDB" id="A0A2A9D148"/>
<dbReference type="InterPro" id="IPR027787">
    <property type="entry name" value="Alpha/beta-hydrolase_catalytic"/>
</dbReference>
<accession>A0A2A9D148</accession>
<dbReference type="Pfam" id="PF15420">
    <property type="entry name" value="Abhydrolase_9_N"/>
    <property type="match status" value="1"/>
</dbReference>
<evidence type="ECO:0000259" key="2">
    <source>
        <dbReference type="Pfam" id="PF15420"/>
    </source>
</evidence>
<dbReference type="RefSeq" id="WP_169925885.1">
    <property type="nucleotide sequence ID" value="NZ_PDJD01000001.1"/>
</dbReference>
<organism evidence="3 4">
    <name type="scientific">Serinibacter salmoneus</name>
    <dbReference type="NCBI Taxonomy" id="556530"/>
    <lineage>
        <taxon>Bacteria</taxon>
        <taxon>Bacillati</taxon>
        <taxon>Actinomycetota</taxon>
        <taxon>Actinomycetes</taxon>
        <taxon>Micrococcales</taxon>
        <taxon>Beutenbergiaceae</taxon>
        <taxon>Serinibacter</taxon>
    </lineage>
</organism>
<name>A0A2A9D148_9MICO</name>
<evidence type="ECO:0000313" key="3">
    <source>
        <dbReference type="EMBL" id="PFG19579.1"/>
    </source>
</evidence>
<keyword evidence="4" id="KW-1185">Reference proteome</keyword>
<protein>
    <submittedName>
        <fullName evidence="3">Putative membrane protein</fullName>
    </submittedName>
</protein>
<evidence type="ECO:0000259" key="1">
    <source>
        <dbReference type="Pfam" id="PF10081"/>
    </source>
</evidence>
<reference evidence="3 4" key="1">
    <citation type="submission" date="2017-10" db="EMBL/GenBank/DDBJ databases">
        <title>Sequencing the genomes of 1000 actinobacteria strains.</title>
        <authorList>
            <person name="Klenk H.-P."/>
        </authorList>
    </citation>
    <scope>NUCLEOTIDE SEQUENCE [LARGE SCALE GENOMIC DNA]</scope>
    <source>
        <strain evidence="3 4">DSM 21801</strain>
    </source>
</reference>
<proteinExistence type="predicted"/>
<feature type="domain" description="Alpha/beta-hydrolase catalytic" evidence="1">
    <location>
        <begin position="263"/>
        <end position="560"/>
    </location>
</feature>
<feature type="domain" description="Alpha/beta-hydrolase N-terminal" evidence="2">
    <location>
        <begin position="41"/>
        <end position="246"/>
    </location>
</feature>
<dbReference type="InterPro" id="IPR027788">
    <property type="entry name" value="Alpha/beta-hydrolase_N_dom"/>
</dbReference>
<dbReference type="Proteomes" id="UP000224915">
    <property type="component" value="Unassembled WGS sequence"/>
</dbReference>
<gene>
    <name evidence="3" type="ORF">ATL40_1143</name>
</gene>
<sequence>MRPRLASPLRAAARAVRDFPASLSATGLTVASAASWASSRPTLAPRTWQTQSVVTGVSMMVGYWAGTRGSQVAQWALPRLTPAEATRSVVRNLAVAGLVATTAGALVTGHRFERQRAALWGRNHDGAHLLTALPLSLAAFTTPLLIQRGARRRIRALDTTLERWISHPVAAVAGEVIYLAGCALALRAGINEVLGKVITGMYATISGTKMPPGEPPTAPERSGSPASLVSWEQVGYEGRRFVSGGPSADEIAAVTGRMARDPIRVYAALPVQGRSVLAADLHELAQTLLAELDRTGAWDRRVLAVVTPTGTGWVDGCASAALEYLNDGDTAIAAMQYSVDPSWVQLVLNLAEPERAGRVLFEAVHERWAALPPDRRPLLMLFGLSLGAYGSQGPFRGLEDLRGRVDGAVWAGSPRFTPLAGALTAQRDAGSTQVHPVLDGGRHVRWATRNHGDQGLAALGPGESPRVVYLQHPSDGVVRWWWPAAWRREDWYREQPGQDVLPGIRWWPAVTGIQLFADMMNSDSGVIPAGYGHHYAGEYVDAWHWATQAPGWDEESLARLREVIAAVPR</sequence>
<dbReference type="EMBL" id="PDJD01000001">
    <property type="protein sequence ID" value="PFG19579.1"/>
    <property type="molecule type" value="Genomic_DNA"/>
</dbReference>
<comment type="caution">
    <text evidence="3">The sequence shown here is derived from an EMBL/GenBank/DDBJ whole genome shotgun (WGS) entry which is preliminary data.</text>
</comment>